<accession>A0A9X1PHE9</accession>
<name>A0A9X1PHE9_9BACT</name>
<dbReference type="InterPro" id="IPR038666">
    <property type="entry name" value="SSP1_head-tail_sf"/>
</dbReference>
<evidence type="ECO:0000313" key="1">
    <source>
        <dbReference type="EMBL" id="MCF0059939.1"/>
    </source>
</evidence>
<proteinExistence type="predicted"/>
<organism evidence="1 2">
    <name type="scientific">Dyadobacter chenwenxiniae</name>
    <dbReference type="NCBI Taxonomy" id="2906456"/>
    <lineage>
        <taxon>Bacteria</taxon>
        <taxon>Pseudomonadati</taxon>
        <taxon>Bacteroidota</taxon>
        <taxon>Cytophagia</taxon>
        <taxon>Cytophagales</taxon>
        <taxon>Spirosomataceae</taxon>
        <taxon>Dyadobacter</taxon>
    </lineage>
</organism>
<dbReference type="Pfam" id="PF05521">
    <property type="entry name" value="Phage_HCP"/>
    <property type="match status" value="1"/>
</dbReference>
<keyword evidence="2" id="KW-1185">Reference proteome</keyword>
<dbReference type="EMBL" id="JAJTTC010000001">
    <property type="protein sequence ID" value="MCF0059939.1"/>
    <property type="molecule type" value="Genomic_DNA"/>
</dbReference>
<gene>
    <name evidence="1" type="ORF">LXM26_00430</name>
</gene>
<sequence length="109" mass="12351">MVGINPGMLREKVGFYSLTKTKNASGKTSGTEIFEYNTLAAVKPMKAVGSQENARLVHVRPYMVTIRYRKEKEPKVDWLMKYKGKTYLINEITEVDVLGMLAHLIVVKS</sequence>
<dbReference type="AlphaFoldDB" id="A0A9X1PHE9"/>
<dbReference type="Proteomes" id="UP001139000">
    <property type="component" value="Unassembled WGS sequence"/>
</dbReference>
<protein>
    <submittedName>
        <fullName evidence="1">Head-tail adaptor protein</fullName>
    </submittedName>
</protein>
<dbReference type="RefSeq" id="WP_234652243.1">
    <property type="nucleotide sequence ID" value="NZ_CP094997.1"/>
</dbReference>
<dbReference type="InterPro" id="IPR008767">
    <property type="entry name" value="Phage_SPP1_head-tail_adaptor"/>
</dbReference>
<comment type="caution">
    <text evidence="1">The sequence shown here is derived from an EMBL/GenBank/DDBJ whole genome shotgun (WGS) entry which is preliminary data.</text>
</comment>
<reference evidence="1" key="1">
    <citation type="submission" date="2021-12" db="EMBL/GenBank/DDBJ databases">
        <title>Novel species in genus Dyadobacter.</title>
        <authorList>
            <person name="Ma C."/>
        </authorList>
    </citation>
    <scope>NUCLEOTIDE SEQUENCE</scope>
    <source>
        <strain evidence="1">LJ419</strain>
    </source>
</reference>
<evidence type="ECO:0000313" key="2">
    <source>
        <dbReference type="Proteomes" id="UP001139000"/>
    </source>
</evidence>
<dbReference type="Gene3D" id="2.40.10.270">
    <property type="entry name" value="Bacteriophage SPP1 head-tail adaptor protein"/>
    <property type="match status" value="1"/>
</dbReference>